<proteinExistence type="predicted"/>
<comment type="caution">
    <text evidence="2">The sequence shown here is derived from an EMBL/GenBank/DDBJ whole genome shotgun (WGS) entry which is preliminary data.</text>
</comment>
<organism evidence="2 3">
    <name type="scientific">Steroidobacter gossypii</name>
    <dbReference type="NCBI Taxonomy" id="2805490"/>
    <lineage>
        <taxon>Bacteria</taxon>
        <taxon>Pseudomonadati</taxon>
        <taxon>Pseudomonadota</taxon>
        <taxon>Gammaproteobacteria</taxon>
        <taxon>Steroidobacterales</taxon>
        <taxon>Steroidobacteraceae</taxon>
        <taxon>Steroidobacter</taxon>
    </lineage>
</organism>
<name>A0ABS1WYD9_9GAMM</name>
<gene>
    <name evidence="2" type="ORF">JM946_14775</name>
</gene>
<dbReference type="Proteomes" id="UP000661077">
    <property type="component" value="Unassembled WGS sequence"/>
</dbReference>
<dbReference type="InterPro" id="IPR022061">
    <property type="entry name" value="DUF3617"/>
</dbReference>
<sequence length="141" mass="15503">MWRWCFLLALAALPRPLVSDTSGPARLYDVTVATSMPHLEENLRYAVSRTQRCLTREDLAAAFPVLQQPPLAGCKLHEQITDEATIAYVLLCENSSGTTGTATWQIGDRHIRGTLDVTLGGKNMTFSQRLTGRLIGTCPSQ</sequence>
<keyword evidence="1" id="KW-0732">Signal</keyword>
<protein>
    <submittedName>
        <fullName evidence="2">DUF3617 family protein</fullName>
    </submittedName>
</protein>
<reference evidence="2 3" key="1">
    <citation type="journal article" date="2021" name="Int. J. Syst. Evol. Microbiol.">
        <title>Steroidobacter gossypii sp. nov., isolated from soil of cotton cropping field.</title>
        <authorList>
            <person name="Huang R."/>
            <person name="Yang S."/>
            <person name="Zhen C."/>
            <person name="Liu W."/>
        </authorList>
    </citation>
    <scope>NUCLEOTIDE SEQUENCE [LARGE SCALE GENOMIC DNA]</scope>
    <source>
        <strain evidence="2 3">S1-65</strain>
    </source>
</reference>
<evidence type="ECO:0000313" key="3">
    <source>
        <dbReference type="Proteomes" id="UP000661077"/>
    </source>
</evidence>
<feature type="chain" id="PRO_5046463629" evidence="1">
    <location>
        <begin position="20"/>
        <end position="141"/>
    </location>
</feature>
<accession>A0ABS1WYD9</accession>
<evidence type="ECO:0000313" key="2">
    <source>
        <dbReference type="EMBL" id="MBM0105994.1"/>
    </source>
</evidence>
<dbReference type="EMBL" id="JAEVLS010000003">
    <property type="protein sequence ID" value="MBM0105994.1"/>
    <property type="molecule type" value="Genomic_DNA"/>
</dbReference>
<evidence type="ECO:0000256" key="1">
    <source>
        <dbReference type="SAM" id="SignalP"/>
    </source>
</evidence>
<keyword evidence="3" id="KW-1185">Reference proteome</keyword>
<dbReference type="Pfam" id="PF12276">
    <property type="entry name" value="DUF3617"/>
    <property type="match status" value="1"/>
</dbReference>
<feature type="signal peptide" evidence="1">
    <location>
        <begin position="1"/>
        <end position="19"/>
    </location>
</feature>